<dbReference type="RefSeq" id="WP_085799383.1">
    <property type="nucleotide sequence ID" value="NZ_FWXB01000003.1"/>
</dbReference>
<keyword evidence="1" id="KW-0472">Membrane</keyword>
<feature type="transmembrane region" description="Helical" evidence="1">
    <location>
        <begin position="33"/>
        <end position="50"/>
    </location>
</feature>
<dbReference type="OrthoDB" id="7875801at2"/>
<organism evidence="2 3">
    <name type="scientific">Roseovarius aestuarii</name>
    <dbReference type="NCBI Taxonomy" id="475083"/>
    <lineage>
        <taxon>Bacteria</taxon>
        <taxon>Pseudomonadati</taxon>
        <taxon>Pseudomonadota</taxon>
        <taxon>Alphaproteobacteria</taxon>
        <taxon>Rhodobacterales</taxon>
        <taxon>Roseobacteraceae</taxon>
        <taxon>Roseovarius</taxon>
    </lineage>
</organism>
<evidence type="ECO:0000313" key="2">
    <source>
        <dbReference type="EMBL" id="SMC11436.1"/>
    </source>
</evidence>
<keyword evidence="3" id="KW-1185">Reference proteome</keyword>
<accession>A0A1X7BP77</accession>
<evidence type="ECO:0000313" key="3">
    <source>
        <dbReference type="Proteomes" id="UP000193224"/>
    </source>
</evidence>
<gene>
    <name evidence="2" type="ORF">ROA7745_01249</name>
</gene>
<keyword evidence="1" id="KW-1133">Transmembrane helix</keyword>
<keyword evidence="1" id="KW-0812">Transmembrane</keyword>
<name>A0A1X7BP77_9RHOB</name>
<reference evidence="2 3" key="1">
    <citation type="submission" date="2017-03" db="EMBL/GenBank/DDBJ databases">
        <authorList>
            <person name="Afonso C.L."/>
            <person name="Miller P.J."/>
            <person name="Scott M.A."/>
            <person name="Spackman E."/>
            <person name="Goraichik I."/>
            <person name="Dimitrov K.M."/>
            <person name="Suarez D.L."/>
            <person name="Swayne D.E."/>
        </authorList>
    </citation>
    <scope>NUCLEOTIDE SEQUENCE [LARGE SCALE GENOMIC DNA]</scope>
    <source>
        <strain evidence="2 3">CECT 7745</strain>
    </source>
</reference>
<dbReference type="Proteomes" id="UP000193224">
    <property type="component" value="Unassembled WGS sequence"/>
</dbReference>
<dbReference type="EMBL" id="FWXB01000003">
    <property type="protein sequence ID" value="SMC11436.1"/>
    <property type="molecule type" value="Genomic_DNA"/>
</dbReference>
<dbReference type="AlphaFoldDB" id="A0A1X7BP77"/>
<proteinExistence type="predicted"/>
<evidence type="ECO:0008006" key="4">
    <source>
        <dbReference type="Google" id="ProtNLM"/>
    </source>
</evidence>
<sequence length="74" mass="7770">MDPDLALILGLLLGTFSVPSILSAFADGRAPRVAAFTIIASGSLIVWAISQKPGGYAIMDLPDVLVRVLARFIS</sequence>
<evidence type="ECO:0000256" key="1">
    <source>
        <dbReference type="SAM" id="Phobius"/>
    </source>
</evidence>
<protein>
    <recommendedName>
        <fullName evidence="4">50S ribosomal protein L35</fullName>
    </recommendedName>
</protein>